<dbReference type="SUPFAM" id="SSF81901">
    <property type="entry name" value="HCP-like"/>
    <property type="match status" value="1"/>
</dbReference>
<dbReference type="InterPro" id="IPR050767">
    <property type="entry name" value="Sel1_AlgK"/>
</dbReference>
<name>A0ABW0PN93_9BURK</name>
<comment type="caution">
    <text evidence="2">The sequence shown here is derived from an EMBL/GenBank/DDBJ whole genome shotgun (WGS) entry which is preliminary data.</text>
</comment>
<dbReference type="InterPro" id="IPR011990">
    <property type="entry name" value="TPR-like_helical_dom_sf"/>
</dbReference>
<dbReference type="EMBL" id="JBHSMS010000081">
    <property type="protein sequence ID" value="MFC5513970.1"/>
    <property type="molecule type" value="Genomic_DNA"/>
</dbReference>
<evidence type="ECO:0000313" key="2">
    <source>
        <dbReference type="EMBL" id="MFC5513970.1"/>
    </source>
</evidence>
<sequence>MTSDLPRNEELPLFNPHRVDFTCQVEAGKVPPIDAEADAWFLEARALETDPELLENERDWKRIVRLTRQAAERRHWKAMLNLASLYLDGRDPERGVEDAVVLVEQGMRLGVPAAYDRMGTYHMNGAVQGDVSQAYAFWQKAAEMGNPQAMTFLAEKLMATWDNPKEGFWANIPVGTKMLECAFGQGDAQAALALQYQYSDSGTSGGKNRAMRVLHEGVKLGCAKCAHYLQLEFDDPEPTKTIVPHRDKVRSERYQMLGDALDFNPSRRFPNLDKMLPLPPARLPPWDGKRESLMKAVMAVTPPKAVPEPSAASQSQGREFLDAAYDLHPTEDRTSDQYAPFAAYWRPTAPREALPVRAYLGAIAPALYRPGEAFVAPRYPDGAGRGAIPGIVWERLITVHHNHGAVEPRAPAGLMREVAAPEPRRSGTASQACPATGSWQPWLPMAHPLRHAVNQPWRQAWVTAGQRFPDPRTDWLLPLDAGELTWHLLHFAKPDHAQEKGRQ</sequence>
<reference evidence="3" key="1">
    <citation type="journal article" date="2019" name="Int. J. Syst. Evol. Microbiol.">
        <title>The Global Catalogue of Microorganisms (GCM) 10K type strain sequencing project: providing services to taxonomists for standard genome sequencing and annotation.</title>
        <authorList>
            <consortium name="The Broad Institute Genomics Platform"/>
            <consortium name="The Broad Institute Genome Sequencing Center for Infectious Disease"/>
            <person name="Wu L."/>
            <person name="Ma J."/>
        </authorList>
    </citation>
    <scope>NUCLEOTIDE SEQUENCE [LARGE SCALE GENOMIC DNA]</scope>
    <source>
        <strain evidence="3">CCUG 38813</strain>
    </source>
</reference>
<dbReference type="Pfam" id="PF19933">
    <property type="entry name" value="DUF6396"/>
    <property type="match status" value="1"/>
</dbReference>
<dbReference type="PANTHER" id="PTHR11102">
    <property type="entry name" value="SEL-1-LIKE PROTEIN"/>
    <property type="match status" value="1"/>
</dbReference>
<evidence type="ECO:0000313" key="3">
    <source>
        <dbReference type="Proteomes" id="UP001596031"/>
    </source>
</evidence>
<dbReference type="InterPro" id="IPR006597">
    <property type="entry name" value="Sel1-like"/>
</dbReference>
<evidence type="ECO:0000259" key="1">
    <source>
        <dbReference type="Pfam" id="PF19933"/>
    </source>
</evidence>
<dbReference type="SMART" id="SM00671">
    <property type="entry name" value="SEL1"/>
    <property type="match status" value="3"/>
</dbReference>
<feature type="domain" description="DUF6396" evidence="1">
    <location>
        <begin position="227"/>
        <end position="304"/>
    </location>
</feature>
<gene>
    <name evidence="2" type="ORF">ACFPOU_22970</name>
</gene>
<dbReference type="Proteomes" id="UP001596031">
    <property type="component" value="Unassembled WGS sequence"/>
</dbReference>
<organism evidence="2 3">
    <name type="scientific">Massilia jejuensis</name>
    <dbReference type="NCBI Taxonomy" id="648894"/>
    <lineage>
        <taxon>Bacteria</taxon>
        <taxon>Pseudomonadati</taxon>
        <taxon>Pseudomonadota</taxon>
        <taxon>Betaproteobacteria</taxon>
        <taxon>Burkholderiales</taxon>
        <taxon>Oxalobacteraceae</taxon>
        <taxon>Telluria group</taxon>
        <taxon>Massilia</taxon>
    </lineage>
</organism>
<keyword evidence="3" id="KW-1185">Reference proteome</keyword>
<dbReference type="InterPro" id="IPR045653">
    <property type="entry name" value="DUF6396"/>
</dbReference>
<protein>
    <submittedName>
        <fullName evidence="2">Tetratricopeptide repeat protein</fullName>
    </submittedName>
</protein>
<proteinExistence type="predicted"/>
<dbReference type="RefSeq" id="WP_379727180.1">
    <property type="nucleotide sequence ID" value="NZ_JBHSMS010000081.1"/>
</dbReference>
<dbReference type="Gene3D" id="1.25.40.10">
    <property type="entry name" value="Tetratricopeptide repeat domain"/>
    <property type="match status" value="1"/>
</dbReference>
<accession>A0ABW0PN93</accession>